<feature type="compositionally biased region" description="Basic and acidic residues" evidence="2">
    <location>
        <begin position="27"/>
        <end position="36"/>
    </location>
</feature>
<feature type="coiled-coil region" evidence="1">
    <location>
        <begin position="504"/>
        <end position="531"/>
    </location>
</feature>
<dbReference type="PANTHER" id="PTHR23159">
    <property type="entry name" value="CENTROSOMAL PROTEIN 2"/>
    <property type="match status" value="1"/>
</dbReference>
<feature type="coiled-coil region" evidence="1">
    <location>
        <begin position="173"/>
        <end position="200"/>
    </location>
</feature>
<feature type="coiled-coil region" evidence="1">
    <location>
        <begin position="910"/>
        <end position="937"/>
    </location>
</feature>
<keyword evidence="1" id="KW-0175">Coiled coil</keyword>
<evidence type="ECO:0000256" key="2">
    <source>
        <dbReference type="SAM" id="MobiDB-lite"/>
    </source>
</evidence>
<evidence type="ECO:0000313" key="4">
    <source>
        <dbReference type="Proteomes" id="UP000179807"/>
    </source>
</evidence>
<gene>
    <name evidence="3" type="ORF">TRFO_20191</name>
</gene>
<evidence type="ECO:0000313" key="3">
    <source>
        <dbReference type="EMBL" id="OHT10515.1"/>
    </source>
</evidence>
<dbReference type="PANTHER" id="PTHR23159:SF31">
    <property type="entry name" value="CENTROSOME-ASSOCIATED PROTEIN CEP250 ISOFORM X1"/>
    <property type="match status" value="1"/>
</dbReference>
<protein>
    <submittedName>
        <fullName evidence="3">Uncharacterized protein</fullName>
    </submittedName>
</protein>
<dbReference type="Proteomes" id="UP000179807">
    <property type="component" value="Unassembled WGS sequence"/>
</dbReference>
<feature type="compositionally biased region" description="Polar residues" evidence="2">
    <location>
        <begin position="39"/>
        <end position="69"/>
    </location>
</feature>
<evidence type="ECO:0000256" key="1">
    <source>
        <dbReference type="SAM" id="Coils"/>
    </source>
</evidence>
<name>A0A1J4KH58_9EUKA</name>
<dbReference type="AlphaFoldDB" id="A0A1J4KH58"/>
<organism evidence="3 4">
    <name type="scientific">Tritrichomonas foetus</name>
    <dbReference type="NCBI Taxonomy" id="1144522"/>
    <lineage>
        <taxon>Eukaryota</taxon>
        <taxon>Metamonada</taxon>
        <taxon>Parabasalia</taxon>
        <taxon>Tritrichomonadida</taxon>
        <taxon>Tritrichomonadidae</taxon>
        <taxon>Tritrichomonas</taxon>
    </lineage>
</organism>
<dbReference type="Gene3D" id="1.20.5.340">
    <property type="match status" value="1"/>
</dbReference>
<dbReference type="VEuPathDB" id="TrichDB:TRFO_20191"/>
<keyword evidence="4" id="KW-1185">Reference proteome</keyword>
<sequence>MSESLSSIESMMKEINALKFYPLNDSPKNERTKIDSDDFNSSASGNDYHNYSQLSSNSRQSRHSTISNHSKNDKMKKIEFCIQISELLGKTMNSLDDILEEIKNIMKKTNSKSKIQKKKSLQLLIDNSSFIHKFNTKYQTAISELDDIFPVIDDLKIKARNSNSLSFQGNSQLEKANTQISSLKEQNAALLQSKASFEKAFISASELIETQSEEIKSLSQQRNLLVMHLQTMDSVCSEIDSINHTLKISQIQIQNQQPKENDIIIPPVEKTVNDDSYQLLAASYRAIDTTLHPSFKDELEAIRDNSNKTANDRLVSLIKCVSIHYYDDIQKYQNLVEENEKHKVLLENSQKQCHDVLHHFEEELRFLQKLSHSKDLQSVLFYRPTTGTQLGFDTKEKEELIRKCAEIGKFIDENVGQILLENIEPTVSNFDNLNLNSIFSLMQPGNVEKKISSIITEASESSLLENRKLIDLLVAQVLMNDILTSHTYDLHTKVSLLNRQISKLDVSGKESNDLQQELASYQKEIRSLRRHENKIRHRLSKIIDFNDTDNTVLVVQQLIEAFKKASKKCKHMVKQYQNSKDTNLENAVQHINNENNENEMNNNKKDSSVVEQNEEVKPLQDKITELNNLITENTQKYENELSKLKEENLSKQHEIEIHKEEFIRFEKENQEKINTYIATVDKYKNDILGLKQKLDESVATLKKITKQSKKFESSNSTLSTENQQLKKRVKQLEELNLKSVETIKSKSHALRTQFVATVSDLQKMREDNSSVQQENIRLQSDIEKLKTENDELKIQIKALNLKIKATEDKFELDKKTFQSQIAANATSAQADLDHMTKEKEEKIASFKRDILDITSKYNECNDPIEAVHKLSTQISDFRKVQTIYASLIEDFQSLQRLLNVEPGLKITPHVEKLLNQVSDLESRLLDQKKDIDSENADKQRIARDLMKNQTQIASNIQWENWAKRVLRVVTDSDCSQSTSNRLRQTLEEIIFNSISNKETINKLEILRQEKQLMTKYDPKLLNVKSNSRLSLSNITAVVLAARRLLNISGYSPIVVDPAPTSPKIKSKYRSHDV</sequence>
<reference evidence="3" key="1">
    <citation type="submission" date="2016-10" db="EMBL/GenBank/DDBJ databases">
        <authorList>
            <person name="Benchimol M."/>
            <person name="Almeida L.G."/>
            <person name="Vasconcelos A.T."/>
            <person name="Perreira-Neves A."/>
            <person name="Rosa I.A."/>
            <person name="Tasca T."/>
            <person name="Bogo M.R."/>
            <person name="de Souza W."/>
        </authorList>
    </citation>
    <scope>NUCLEOTIDE SEQUENCE [LARGE SCALE GENOMIC DNA]</scope>
    <source>
        <strain evidence="3">K</strain>
    </source>
</reference>
<dbReference type="OrthoDB" id="10255522at2759"/>
<dbReference type="GeneID" id="94835962"/>
<dbReference type="RefSeq" id="XP_068363651.1">
    <property type="nucleotide sequence ID" value="XM_068501258.1"/>
</dbReference>
<accession>A0A1J4KH58</accession>
<feature type="coiled-coil region" evidence="1">
    <location>
        <begin position="715"/>
        <end position="809"/>
    </location>
</feature>
<feature type="region of interest" description="Disordered" evidence="2">
    <location>
        <begin position="22"/>
        <end position="70"/>
    </location>
</feature>
<proteinExistence type="predicted"/>
<dbReference type="EMBL" id="MLAK01000609">
    <property type="protein sequence ID" value="OHT10515.1"/>
    <property type="molecule type" value="Genomic_DNA"/>
</dbReference>
<feature type="compositionally biased region" description="Basic and acidic residues" evidence="2">
    <location>
        <begin position="602"/>
        <end position="611"/>
    </location>
</feature>
<feature type="compositionally biased region" description="Low complexity" evidence="2">
    <location>
        <begin position="592"/>
        <end position="601"/>
    </location>
</feature>
<feature type="region of interest" description="Disordered" evidence="2">
    <location>
        <begin position="592"/>
        <end position="611"/>
    </location>
</feature>
<comment type="caution">
    <text evidence="3">The sequence shown here is derived from an EMBL/GenBank/DDBJ whole genome shotgun (WGS) entry which is preliminary data.</text>
</comment>